<keyword evidence="3 6" id="KW-0489">Methyltransferase</keyword>
<name>A0A0B8PFS3_9VIBR</name>
<gene>
    <name evidence="6" type="primary">prmA</name>
    <name evidence="7" type="ORF">JCM19232_2056</name>
</gene>
<accession>A0A0B8PFS3</accession>
<evidence type="ECO:0000313" key="7">
    <source>
        <dbReference type="EMBL" id="GAM65181.1"/>
    </source>
</evidence>
<dbReference type="GO" id="GO:0016279">
    <property type="term" value="F:protein-lysine N-methyltransferase activity"/>
    <property type="evidence" value="ECO:0007669"/>
    <property type="project" value="TreeGrafter"/>
</dbReference>
<evidence type="ECO:0000256" key="1">
    <source>
        <dbReference type="ARBA" id="ARBA00009741"/>
    </source>
</evidence>
<reference evidence="7 8" key="1">
    <citation type="submission" date="2015-01" db="EMBL/GenBank/DDBJ databases">
        <title>Vibrio sp. C5 JCM 19232 whole genome shotgun sequence.</title>
        <authorList>
            <person name="Sawabe T."/>
            <person name="Meirelles P."/>
            <person name="Feng G."/>
            <person name="Sayaka M."/>
            <person name="Hattori M."/>
            <person name="Ohkuma M."/>
        </authorList>
    </citation>
    <scope>NUCLEOTIDE SEQUENCE [LARGE SCALE GENOMIC DNA]</scope>
    <source>
        <strain evidence="7 8">JCM19232</strain>
    </source>
</reference>
<evidence type="ECO:0000256" key="5">
    <source>
        <dbReference type="ARBA" id="ARBA00022691"/>
    </source>
</evidence>
<dbReference type="EC" id="2.1.1.-" evidence="6"/>
<evidence type="ECO:0000256" key="4">
    <source>
        <dbReference type="ARBA" id="ARBA00022679"/>
    </source>
</evidence>
<comment type="subcellular location">
    <subcellularLocation>
        <location evidence="6">Cytoplasm</location>
    </subcellularLocation>
</comment>
<dbReference type="EMBL" id="BBSA01000017">
    <property type="protein sequence ID" value="GAM65181.1"/>
    <property type="molecule type" value="Genomic_DNA"/>
</dbReference>
<dbReference type="CDD" id="cd02440">
    <property type="entry name" value="AdoMet_MTases"/>
    <property type="match status" value="1"/>
</dbReference>
<keyword evidence="7" id="KW-0689">Ribosomal protein</keyword>
<dbReference type="AlphaFoldDB" id="A0A0B8PFS3"/>
<dbReference type="PANTHER" id="PTHR43648">
    <property type="entry name" value="ELECTRON TRANSFER FLAVOPROTEIN BETA SUBUNIT LYSINE METHYLTRANSFERASE"/>
    <property type="match status" value="1"/>
</dbReference>
<evidence type="ECO:0000256" key="2">
    <source>
        <dbReference type="ARBA" id="ARBA00022490"/>
    </source>
</evidence>
<dbReference type="InterPro" id="IPR050078">
    <property type="entry name" value="Ribosomal_L11_MeTrfase_PrmA"/>
</dbReference>
<sequence>MPWIQIKLNATDKNAEQIGDMLMEQTGALSITFLDAKDTPVFEPLPGETRLWGETDILALYDAEADTSWIIEQAKASNLLDADFAYKVEQIEDKDWEREWMDNFHPMKFGERLWICPSWRDIPEPDAVNVILDPGLAFGTGTHPTTSLCLEWLEGLDLEGKTVIDFGCGSGILAIAAIKLGAAKVIGIDIDPQAIIASEANAERNGVKDQLELFLPQDQPQDLIADVVVANILAGPLRDLSPVIKGLVKDGGELAMSGVLDTQAEDVANYYRDQFEIEPIKELQEWCRISGKKHTS</sequence>
<dbReference type="InterPro" id="IPR004498">
    <property type="entry name" value="Ribosomal_PrmA_MeTrfase"/>
</dbReference>
<protein>
    <recommendedName>
        <fullName evidence="6">Ribosomal protein L11 methyltransferase</fullName>
        <shortName evidence="6">L11 Mtase</shortName>
        <ecNumber evidence="6">2.1.1.-</ecNumber>
    </recommendedName>
</protein>
<keyword evidence="4 6" id="KW-0808">Transferase</keyword>
<feature type="binding site" evidence="6">
    <location>
        <position position="146"/>
    </location>
    <ligand>
        <name>S-adenosyl-L-methionine</name>
        <dbReference type="ChEBI" id="CHEBI:59789"/>
    </ligand>
</feature>
<dbReference type="Proteomes" id="UP000031670">
    <property type="component" value="Unassembled WGS sequence"/>
</dbReference>
<comment type="catalytic activity">
    <reaction evidence="6">
        <text>L-lysyl-[protein] + 3 S-adenosyl-L-methionine = N(6),N(6),N(6)-trimethyl-L-lysyl-[protein] + 3 S-adenosyl-L-homocysteine + 3 H(+)</text>
        <dbReference type="Rhea" id="RHEA:54192"/>
        <dbReference type="Rhea" id="RHEA-COMP:9752"/>
        <dbReference type="Rhea" id="RHEA-COMP:13826"/>
        <dbReference type="ChEBI" id="CHEBI:15378"/>
        <dbReference type="ChEBI" id="CHEBI:29969"/>
        <dbReference type="ChEBI" id="CHEBI:57856"/>
        <dbReference type="ChEBI" id="CHEBI:59789"/>
        <dbReference type="ChEBI" id="CHEBI:61961"/>
    </reaction>
</comment>
<feature type="binding site" evidence="6">
    <location>
        <position position="167"/>
    </location>
    <ligand>
        <name>S-adenosyl-L-methionine</name>
        <dbReference type="ChEBI" id="CHEBI:59789"/>
    </ligand>
</feature>
<dbReference type="Pfam" id="PF06325">
    <property type="entry name" value="PrmA"/>
    <property type="match status" value="1"/>
</dbReference>
<reference evidence="7 8" key="2">
    <citation type="submission" date="2015-01" db="EMBL/GenBank/DDBJ databases">
        <authorList>
            <consortium name="NBRP consortium"/>
            <person name="Sawabe T."/>
            <person name="Meirelles P."/>
            <person name="Feng G."/>
            <person name="Sayaka M."/>
            <person name="Hattori M."/>
            <person name="Ohkuma M."/>
        </authorList>
    </citation>
    <scope>NUCLEOTIDE SEQUENCE [LARGE SCALE GENOMIC DNA]</scope>
    <source>
        <strain evidence="7 8">JCM19232</strain>
    </source>
</reference>
<proteinExistence type="inferred from homology"/>
<dbReference type="GO" id="GO:0005840">
    <property type="term" value="C:ribosome"/>
    <property type="evidence" value="ECO:0007669"/>
    <property type="project" value="UniProtKB-KW"/>
</dbReference>
<keyword evidence="7" id="KW-0687">Ribonucleoprotein</keyword>
<comment type="similarity">
    <text evidence="1 6">Belongs to the methyltransferase superfamily. PrmA family.</text>
</comment>
<evidence type="ECO:0000256" key="6">
    <source>
        <dbReference type="HAMAP-Rule" id="MF_00735"/>
    </source>
</evidence>
<comment type="function">
    <text evidence="6">Methylates ribosomal protein L11.</text>
</comment>
<keyword evidence="2 6" id="KW-0963">Cytoplasm</keyword>
<feature type="binding site" evidence="6">
    <location>
        <position position="189"/>
    </location>
    <ligand>
        <name>S-adenosyl-L-methionine</name>
        <dbReference type="ChEBI" id="CHEBI:59789"/>
    </ligand>
</feature>
<evidence type="ECO:0000313" key="8">
    <source>
        <dbReference type="Proteomes" id="UP000031670"/>
    </source>
</evidence>
<dbReference type="Gene3D" id="3.40.50.150">
    <property type="entry name" value="Vaccinia Virus protein VP39"/>
    <property type="match status" value="1"/>
</dbReference>
<feature type="binding site" evidence="6">
    <location>
        <position position="231"/>
    </location>
    <ligand>
        <name>S-adenosyl-L-methionine</name>
        <dbReference type="ChEBI" id="CHEBI:59789"/>
    </ligand>
</feature>
<dbReference type="PANTHER" id="PTHR43648:SF1">
    <property type="entry name" value="ELECTRON TRANSFER FLAVOPROTEIN BETA SUBUNIT LYSINE METHYLTRANSFERASE"/>
    <property type="match status" value="1"/>
</dbReference>
<dbReference type="GO" id="GO:0005829">
    <property type="term" value="C:cytosol"/>
    <property type="evidence" value="ECO:0007669"/>
    <property type="project" value="TreeGrafter"/>
</dbReference>
<dbReference type="NCBIfam" id="TIGR00406">
    <property type="entry name" value="prmA"/>
    <property type="match status" value="1"/>
</dbReference>
<dbReference type="InterPro" id="IPR029063">
    <property type="entry name" value="SAM-dependent_MTases_sf"/>
</dbReference>
<dbReference type="PIRSF" id="PIRSF000401">
    <property type="entry name" value="RPL11_MTase"/>
    <property type="match status" value="1"/>
</dbReference>
<dbReference type="HAMAP" id="MF_00735">
    <property type="entry name" value="Methyltr_PrmA"/>
    <property type="match status" value="1"/>
</dbReference>
<evidence type="ECO:0000256" key="3">
    <source>
        <dbReference type="ARBA" id="ARBA00022603"/>
    </source>
</evidence>
<dbReference type="GO" id="GO:0032259">
    <property type="term" value="P:methylation"/>
    <property type="evidence" value="ECO:0007669"/>
    <property type="project" value="UniProtKB-KW"/>
</dbReference>
<comment type="caution">
    <text evidence="7">The sequence shown here is derived from an EMBL/GenBank/DDBJ whole genome shotgun (WGS) entry which is preliminary data.</text>
</comment>
<keyword evidence="5 6" id="KW-0949">S-adenosyl-L-methionine</keyword>
<organism evidence="7 8">
    <name type="scientific">Vibrio ishigakensis</name>
    <dbReference type="NCBI Taxonomy" id="1481914"/>
    <lineage>
        <taxon>Bacteria</taxon>
        <taxon>Pseudomonadati</taxon>
        <taxon>Pseudomonadota</taxon>
        <taxon>Gammaproteobacteria</taxon>
        <taxon>Vibrionales</taxon>
        <taxon>Vibrionaceae</taxon>
        <taxon>Vibrio</taxon>
    </lineage>
</organism>
<dbReference type="SUPFAM" id="SSF53335">
    <property type="entry name" value="S-adenosyl-L-methionine-dependent methyltransferases"/>
    <property type="match status" value="1"/>
</dbReference>